<accession>A0A2T6B8U4</accession>
<dbReference type="Proteomes" id="UP000244224">
    <property type="component" value="Unassembled WGS sequence"/>
</dbReference>
<dbReference type="AlphaFoldDB" id="A0A2T6B8U4"/>
<protein>
    <submittedName>
        <fullName evidence="1">Uncharacterized protein</fullName>
    </submittedName>
</protein>
<dbReference type="RefSeq" id="WP_108127866.1">
    <property type="nucleotide sequence ID" value="NZ_QBKP01000002.1"/>
</dbReference>
<evidence type="ECO:0000313" key="2">
    <source>
        <dbReference type="Proteomes" id="UP000244224"/>
    </source>
</evidence>
<keyword evidence="2" id="KW-1185">Reference proteome</keyword>
<comment type="caution">
    <text evidence="1">The sequence shown here is derived from an EMBL/GenBank/DDBJ whole genome shotgun (WGS) entry which is preliminary data.</text>
</comment>
<sequence>MKTPPPAERPAVDRIEIYVRFLDPRSGNAGVFESPCSTVAEAAWRFAEDRDCVSAMAVAISPEGRPVAMSDATDQVREALLDMIREGRFECCPHPIVEDQFDDLMEEARQAAEEDADHERIERAMLHI</sequence>
<gene>
    <name evidence="1" type="ORF">C8N34_102222</name>
</gene>
<reference evidence="1 2" key="1">
    <citation type="submission" date="2018-04" db="EMBL/GenBank/DDBJ databases">
        <title>Genomic Encyclopedia of Archaeal and Bacterial Type Strains, Phase II (KMG-II): from individual species to whole genera.</title>
        <authorList>
            <person name="Goeker M."/>
        </authorList>
    </citation>
    <scope>NUCLEOTIDE SEQUENCE [LARGE SCALE GENOMIC DNA]</scope>
    <source>
        <strain evidence="1 2">DSM 21823</strain>
    </source>
</reference>
<proteinExistence type="predicted"/>
<name>A0A2T6B8U4_9RHOB</name>
<organism evidence="1 2">
    <name type="scientific">Gemmobacter caeni</name>
    <dbReference type="NCBI Taxonomy" id="589035"/>
    <lineage>
        <taxon>Bacteria</taxon>
        <taxon>Pseudomonadati</taxon>
        <taxon>Pseudomonadota</taxon>
        <taxon>Alphaproteobacteria</taxon>
        <taxon>Rhodobacterales</taxon>
        <taxon>Paracoccaceae</taxon>
        <taxon>Gemmobacter</taxon>
    </lineage>
</organism>
<evidence type="ECO:0000313" key="1">
    <source>
        <dbReference type="EMBL" id="PTX52442.1"/>
    </source>
</evidence>
<dbReference type="EMBL" id="QBKP01000002">
    <property type="protein sequence ID" value="PTX52442.1"/>
    <property type="molecule type" value="Genomic_DNA"/>
</dbReference>